<name>A0A934K7M9_9BACT</name>
<dbReference type="Pfam" id="PF04203">
    <property type="entry name" value="Sortase"/>
    <property type="match status" value="1"/>
</dbReference>
<dbReference type="PROSITE" id="PS51257">
    <property type="entry name" value="PROKAR_LIPOPROTEIN"/>
    <property type="match status" value="1"/>
</dbReference>
<dbReference type="Proteomes" id="UP000612893">
    <property type="component" value="Unassembled WGS sequence"/>
</dbReference>
<evidence type="ECO:0000256" key="2">
    <source>
        <dbReference type="SAM" id="MobiDB-lite"/>
    </source>
</evidence>
<evidence type="ECO:0000256" key="1">
    <source>
        <dbReference type="ARBA" id="ARBA00022801"/>
    </source>
</evidence>
<feature type="compositionally biased region" description="Low complexity" evidence="2">
    <location>
        <begin position="26"/>
        <end position="49"/>
    </location>
</feature>
<evidence type="ECO:0000313" key="5">
    <source>
        <dbReference type="Proteomes" id="UP000612893"/>
    </source>
</evidence>
<dbReference type="CDD" id="cd05829">
    <property type="entry name" value="Sortase_F"/>
    <property type="match status" value="1"/>
</dbReference>
<dbReference type="RefSeq" id="WP_338199312.1">
    <property type="nucleotide sequence ID" value="NZ_JAEKNR010000048.1"/>
</dbReference>
<dbReference type="InterPro" id="IPR023365">
    <property type="entry name" value="Sortase_dom-sf"/>
</dbReference>
<reference evidence="4" key="1">
    <citation type="submission" date="2020-10" db="EMBL/GenBank/DDBJ databases">
        <title>Ca. Dormibacterota MAGs.</title>
        <authorList>
            <person name="Montgomery K."/>
        </authorList>
    </citation>
    <scope>NUCLEOTIDE SEQUENCE [LARGE SCALE GENOMIC DNA]</scope>
    <source>
        <strain evidence="4">SC8812_S17_10</strain>
    </source>
</reference>
<proteinExistence type="predicted"/>
<organism evidence="4 5">
    <name type="scientific">Candidatus Nephthysia bennettiae</name>
    <dbReference type="NCBI Taxonomy" id="3127016"/>
    <lineage>
        <taxon>Bacteria</taxon>
        <taxon>Bacillati</taxon>
        <taxon>Candidatus Dormiibacterota</taxon>
        <taxon>Candidatus Dormibacteria</taxon>
        <taxon>Candidatus Dormibacterales</taxon>
        <taxon>Candidatus Dormibacteraceae</taxon>
        <taxon>Candidatus Nephthysia</taxon>
    </lineage>
</organism>
<dbReference type="GO" id="GO:0016787">
    <property type="term" value="F:hydrolase activity"/>
    <property type="evidence" value="ECO:0007669"/>
    <property type="project" value="UniProtKB-KW"/>
</dbReference>
<keyword evidence="5" id="KW-1185">Reference proteome</keyword>
<keyword evidence="3" id="KW-0732">Signal</keyword>
<feature type="signal peptide" evidence="3">
    <location>
        <begin position="1"/>
        <end position="21"/>
    </location>
</feature>
<keyword evidence="1" id="KW-0378">Hydrolase</keyword>
<feature type="region of interest" description="Disordered" evidence="2">
    <location>
        <begin position="26"/>
        <end position="74"/>
    </location>
</feature>
<accession>A0A934K7M9</accession>
<dbReference type="InterPro" id="IPR005754">
    <property type="entry name" value="Sortase"/>
</dbReference>
<sequence>MPSGRFLAWALALSAASLVLGCGQPAATSAQPSVAPTATASPVTPTSQPGSNQRSAPRPAGNSTRSIPAPPSLIGLGVPAPDRVRIPSINVDSPLVLLDRNPDGTIQLPPDPGKPGWYRRGVAPGDLGTAVIMGDVGSASVPGVFSRLSSIRSGDEIRIQRTDGSELLFVAQRSLAFSPSAFPAAEVYRGGGGPGLRLFTCGATAAPGGSPTTEDVVVFATLSG</sequence>
<dbReference type="AlphaFoldDB" id="A0A934K7M9"/>
<evidence type="ECO:0000313" key="4">
    <source>
        <dbReference type="EMBL" id="MBJ7597240.1"/>
    </source>
</evidence>
<evidence type="ECO:0000256" key="3">
    <source>
        <dbReference type="SAM" id="SignalP"/>
    </source>
</evidence>
<dbReference type="Gene3D" id="2.40.260.10">
    <property type="entry name" value="Sortase"/>
    <property type="match status" value="1"/>
</dbReference>
<dbReference type="SUPFAM" id="SSF63817">
    <property type="entry name" value="Sortase"/>
    <property type="match status" value="1"/>
</dbReference>
<feature type="chain" id="PRO_5038001877" evidence="3">
    <location>
        <begin position="22"/>
        <end position="224"/>
    </location>
</feature>
<gene>
    <name evidence="4" type="ORF">JF922_04025</name>
</gene>
<feature type="compositionally biased region" description="Polar residues" evidence="2">
    <location>
        <begin position="50"/>
        <end position="66"/>
    </location>
</feature>
<dbReference type="InterPro" id="IPR042001">
    <property type="entry name" value="Sortase_F"/>
</dbReference>
<dbReference type="EMBL" id="JAEKNR010000048">
    <property type="protein sequence ID" value="MBJ7597240.1"/>
    <property type="molecule type" value="Genomic_DNA"/>
</dbReference>
<protein>
    <submittedName>
        <fullName evidence="4">Class F sortase</fullName>
    </submittedName>
</protein>
<comment type="caution">
    <text evidence="4">The sequence shown here is derived from an EMBL/GenBank/DDBJ whole genome shotgun (WGS) entry which is preliminary data.</text>
</comment>